<dbReference type="InterPro" id="IPR005275">
    <property type="entry name" value="Lfuc_symporter_FucP"/>
</dbReference>
<keyword evidence="3" id="KW-0472">Membrane</keyword>
<evidence type="ECO:0000256" key="3">
    <source>
        <dbReference type="SAM" id="Phobius"/>
    </source>
</evidence>
<proteinExistence type="predicted"/>
<dbReference type="SUPFAM" id="SSF103473">
    <property type="entry name" value="MFS general substrate transporter"/>
    <property type="match status" value="1"/>
</dbReference>
<comment type="caution">
    <text evidence="4">The sequence shown here is derived from an EMBL/GenBank/DDBJ whole genome shotgun (WGS) entry which is preliminary data.</text>
</comment>
<dbReference type="InterPro" id="IPR050375">
    <property type="entry name" value="MFS_TsgA-like"/>
</dbReference>
<dbReference type="Gene3D" id="1.20.1250.20">
    <property type="entry name" value="MFS general substrate transporter like domains"/>
    <property type="match status" value="2"/>
</dbReference>
<accession>A0A5J4S605</accession>
<feature type="transmembrane region" description="Helical" evidence="3">
    <location>
        <begin position="200"/>
        <end position="218"/>
    </location>
</feature>
<keyword evidence="3" id="KW-0812">Transmembrane</keyword>
<protein>
    <submittedName>
        <fullName evidence="4">L-fucose-proton symporter</fullName>
    </submittedName>
</protein>
<dbReference type="Pfam" id="PF07690">
    <property type="entry name" value="MFS_1"/>
    <property type="match status" value="1"/>
</dbReference>
<feature type="transmembrane region" description="Helical" evidence="3">
    <location>
        <begin position="346"/>
        <end position="368"/>
    </location>
</feature>
<sequence length="441" mass="48656">MSTLNKKPNLITPGYTFTFVLVTMLFFLWALPNTLNDVLIKQFMKSLELSRLEAGFIQSAFKFGYFVLAIPAGLFMQRLGYKAGLIVGLIFFALGCFLFLPAAMAGKYIYFLGALFVIASGLAFLELGANSFIVGLGDPSTAARRLNLAQSFNPIGGITGVSAGTLFILSGNEPTIDQIRDMQVNGTYQTFLETENMRVGPTYITIGIVVLIVALIIWRTKFPKIETSGSADHKGSFKELRKYPHWYNAVVAQFFYLGAQLGTWSYLITYVQENSPMTEKQAGFLLVINMVLFMCGRFFSTVFLMKYIEPTKLMGCYAFINIGLVIIAISASRWANVWGLHDMTYWIGICAMMFTTFFMSLMYPTIFASGVKGLGPNTKLGASILIMSLIGGAILTPIMGFIADSSWAKAVAPALLIPIVSYCVIAYFAFIGSRPRGPIYE</sequence>
<evidence type="ECO:0000256" key="1">
    <source>
        <dbReference type="ARBA" id="ARBA00004429"/>
    </source>
</evidence>
<dbReference type="GO" id="GO:0015535">
    <property type="term" value="F:fucose:proton symporter activity"/>
    <property type="evidence" value="ECO:0007669"/>
    <property type="project" value="InterPro"/>
</dbReference>
<feature type="transmembrane region" description="Helical" evidence="3">
    <location>
        <begin position="83"/>
        <end position="102"/>
    </location>
</feature>
<organism evidence="4">
    <name type="scientific">termite gut metagenome</name>
    <dbReference type="NCBI Taxonomy" id="433724"/>
    <lineage>
        <taxon>unclassified sequences</taxon>
        <taxon>metagenomes</taxon>
        <taxon>organismal metagenomes</taxon>
    </lineage>
</organism>
<evidence type="ECO:0000256" key="2">
    <source>
        <dbReference type="ARBA" id="ARBA00022475"/>
    </source>
</evidence>
<dbReference type="GO" id="GO:0005886">
    <property type="term" value="C:plasma membrane"/>
    <property type="evidence" value="ECO:0007669"/>
    <property type="project" value="UniProtKB-SubCell"/>
</dbReference>
<feature type="transmembrane region" description="Helical" evidence="3">
    <location>
        <begin position="56"/>
        <end position="76"/>
    </location>
</feature>
<feature type="transmembrane region" description="Helical" evidence="3">
    <location>
        <begin position="12"/>
        <end position="31"/>
    </location>
</feature>
<gene>
    <name evidence="4" type="ORF">EZS27_010714</name>
</gene>
<feature type="transmembrane region" description="Helical" evidence="3">
    <location>
        <begin position="108"/>
        <end position="136"/>
    </location>
</feature>
<comment type="subcellular location">
    <subcellularLocation>
        <location evidence="1">Cell inner membrane</location>
        <topology evidence="1">Multi-pass membrane protein</topology>
    </subcellularLocation>
</comment>
<feature type="transmembrane region" description="Helical" evidence="3">
    <location>
        <begin position="282"/>
        <end position="304"/>
    </location>
</feature>
<reference evidence="4" key="1">
    <citation type="submission" date="2019-03" db="EMBL/GenBank/DDBJ databases">
        <title>Single cell metagenomics reveals metabolic interactions within the superorganism composed of flagellate Streblomastix strix and complex community of Bacteroidetes bacteria on its surface.</title>
        <authorList>
            <person name="Treitli S.C."/>
            <person name="Kolisko M."/>
            <person name="Husnik F."/>
            <person name="Keeling P."/>
            <person name="Hampl V."/>
        </authorList>
    </citation>
    <scope>NUCLEOTIDE SEQUENCE</scope>
    <source>
        <strain evidence="4">STM</strain>
    </source>
</reference>
<dbReference type="InterPro" id="IPR036259">
    <property type="entry name" value="MFS_trans_sf"/>
</dbReference>
<keyword evidence="3" id="KW-1133">Transmembrane helix</keyword>
<dbReference type="EMBL" id="SNRY01000386">
    <property type="protein sequence ID" value="KAA6341474.1"/>
    <property type="molecule type" value="Genomic_DNA"/>
</dbReference>
<keyword evidence="2" id="KW-1003">Cell membrane</keyword>
<feature type="transmembrane region" description="Helical" evidence="3">
    <location>
        <begin position="316"/>
        <end position="334"/>
    </location>
</feature>
<dbReference type="CDD" id="cd17394">
    <property type="entry name" value="MFS_FucP_like"/>
    <property type="match status" value="1"/>
</dbReference>
<feature type="transmembrane region" description="Helical" evidence="3">
    <location>
        <begin position="148"/>
        <end position="169"/>
    </location>
</feature>
<dbReference type="NCBIfam" id="TIGR00885">
    <property type="entry name" value="fucP"/>
    <property type="match status" value="1"/>
</dbReference>
<dbReference type="AlphaFoldDB" id="A0A5J4S605"/>
<evidence type="ECO:0000313" key="4">
    <source>
        <dbReference type="EMBL" id="KAA6341474.1"/>
    </source>
</evidence>
<name>A0A5J4S605_9ZZZZ</name>
<feature type="transmembrane region" description="Helical" evidence="3">
    <location>
        <begin position="246"/>
        <end position="270"/>
    </location>
</feature>
<dbReference type="PANTHER" id="PTHR43702">
    <property type="entry name" value="L-FUCOSE-PROTON SYMPORTER"/>
    <property type="match status" value="1"/>
</dbReference>
<feature type="transmembrane region" description="Helical" evidence="3">
    <location>
        <begin position="380"/>
        <end position="402"/>
    </location>
</feature>
<dbReference type="PANTHER" id="PTHR43702:SF11">
    <property type="entry name" value="L-FUCOSE-PROTON SYMPORTER"/>
    <property type="match status" value="1"/>
</dbReference>
<dbReference type="InterPro" id="IPR011701">
    <property type="entry name" value="MFS"/>
</dbReference>
<feature type="transmembrane region" description="Helical" evidence="3">
    <location>
        <begin position="414"/>
        <end position="432"/>
    </location>
</feature>